<reference evidence="1 2" key="1">
    <citation type="journal article" date="2014" name="Genome Announc.">
        <title>Draft Genome Sequence of Moraxella bovoculi Strain 237T (ATCC BAA-1259T) Isolated from a Calf with Infectious Bovine Keratoconjunctivitis.</title>
        <authorList>
            <person name="Calcutt M.J."/>
            <person name="Foecking M.F."/>
            <person name="Martin N.T."/>
            <person name="Mhlanga-Mutangadura T."/>
            <person name="Reilly T.J."/>
        </authorList>
    </citation>
    <scope>NUCLEOTIDE SEQUENCE [LARGE SCALE GENOMIC DNA]</scope>
    <source>
        <strain evidence="1 2">237</strain>
    </source>
</reference>
<sequence>MAETHVNSGITNKIKKLNQHKQSLLKQVQEIDRQISILIEAAQIIGEVDQLPKLRQQAFHNSIKTLVVQVLKESDKPLSANEIADRAATLDNPQEKGLKTTAKQIKSTRMALNNLIADNMVIKSGSGRGSIRYEWAVCKNKD</sequence>
<evidence type="ECO:0000313" key="1">
    <source>
        <dbReference type="EMBL" id="KDN25621.1"/>
    </source>
</evidence>
<dbReference type="EMBL" id="AOMT01000006">
    <property type="protein sequence ID" value="KDN25621.1"/>
    <property type="molecule type" value="Genomic_DNA"/>
</dbReference>
<protein>
    <submittedName>
        <fullName evidence="1">Uncharacterized protein</fullName>
    </submittedName>
</protein>
<name>A0A066UE08_9GAMM</name>
<dbReference type="AlphaFoldDB" id="A0A066UE08"/>
<organism evidence="1 2">
    <name type="scientific">Moraxella bovoculi 237</name>
    <dbReference type="NCBI Taxonomy" id="743974"/>
    <lineage>
        <taxon>Bacteria</taxon>
        <taxon>Pseudomonadati</taxon>
        <taxon>Pseudomonadota</taxon>
        <taxon>Gammaproteobacteria</taxon>
        <taxon>Moraxellales</taxon>
        <taxon>Moraxellaceae</taxon>
        <taxon>Moraxella</taxon>
    </lineage>
</organism>
<comment type="caution">
    <text evidence="1">The sequence shown here is derived from an EMBL/GenBank/DDBJ whole genome shotgun (WGS) entry which is preliminary data.</text>
</comment>
<dbReference type="RefSeq" id="WP_036363327.1">
    <property type="nucleotide sequence ID" value="NZ_AOMT01000006.1"/>
</dbReference>
<evidence type="ECO:0000313" key="2">
    <source>
        <dbReference type="Proteomes" id="UP000035860"/>
    </source>
</evidence>
<gene>
    <name evidence="1" type="ORF">MBO_02837</name>
</gene>
<dbReference type="Proteomes" id="UP000035860">
    <property type="component" value="Unassembled WGS sequence"/>
</dbReference>
<dbReference type="OrthoDB" id="9948017at2"/>
<keyword evidence="2" id="KW-1185">Reference proteome</keyword>
<accession>A0A066UE08</accession>
<proteinExistence type="predicted"/>